<protein>
    <submittedName>
        <fullName evidence="2">Class I SAM-dependent methyltransferase</fullName>
    </submittedName>
</protein>
<gene>
    <name evidence="2" type="ORF">IAB02_03460</name>
</gene>
<keyword evidence="2" id="KW-0489">Methyltransferase</keyword>
<organism evidence="2 3">
    <name type="scientific">Candidatus Pullichristensenella excrementigallinarum</name>
    <dbReference type="NCBI Taxonomy" id="2840907"/>
    <lineage>
        <taxon>Bacteria</taxon>
        <taxon>Bacillati</taxon>
        <taxon>Bacillota</taxon>
        <taxon>Clostridia</taxon>
        <taxon>Candidatus Pullichristensenella</taxon>
    </lineage>
</organism>
<dbReference type="Gene3D" id="3.40.50.150">
    <property type="entry name" value="Vaccinia Virus protein VP39"/>
    <property type="match status" value="1"/>
</dbReference>
<feature type="domain" description="Methyltransferase" evidence="1">
    <location>
        <begin position="40"/>
        <end position="134"/>
    </location>
</feature>
<dbReference type="GO" id="GO:0008168">
    <property type="term" value="F:methyltransferase activity"/>
    <property type="evidence" value="ECO:0007669"/>
    <property type="project" value="UniProtKB-KW"/>
</dbReference>
<sequence length="246" mass="28157">MYTAFAQVYDQLMDDFDYPKWAEYYLELISRAGIYPETLVDAGCGTGSMALEFARRSIAVTAADLSEEMLEAAAEKFRKAGLPARLICQDMCALLLPKPVDAVTCVCDGVNYLITPRRLRAFFQAAWRALKPGGALAFDFSSRHKLEEEIGDAFFGEEREEVAYLWENRLDRDKHLVAMDITFFLREGDGRYRRFRERHVQRAHTPQEILPLLEEAGFGEIWVFGDQTFESPKPEEKRIHVVAKKG</sequence>
<dbReference type="PANTHER" id="PTHR43591">
    <property type="entry name" value="METHYLTRANSFERASE"/>
    <property type="match status" value="1"/>
</dbReference>
<accession>A0A9D1LAP2</accession>
<dbReference type="InterPro" id="IPR029063">
    <property type="entry name" value="SAM-dependent_MTases_sf"/>
</dbReference>
<dbReference type="Pfam" id="PF13649">
    <property type="entry name" value="Methyltransf_25"/>
    <property type="match status" value="1"/>
</dbReference>
<proteinExistence type="predicted"/>
<keyword evidence="2" id="KW-0808">Transferase</keyword>
<dbReference type="EMBL" id="DVMU01000077">
    <property type="protein sequence ID" value="HIU33598.1"/>
    <property type="molecule type" value="Genomic_DNA"/>
</dbReference>
<dbReference type="InterPro" id="IPR041698">
    <property type="entry name" value="Methyltransf_25"/>
</dbReference>
<evidence type="ECO:0000313" key="3">
    <source>
        <dbReference type="Proteomes" id="UP000824072"/>
    </source>
</evidence>
<dbReference type="CDD" id="cd02440">
    <property type="entry name" value="AdoMet_MTases"/>
    <property type="match status" value="1"/>
</dbReference>
<evidence type="ECO:0000313" key="2">
    <source>
        <dbReference type="EMBL" id="HIU33598.1"/>
    </source>
</evidence>
<dbReference type="Gene3D" id="2.20.25.110">
    <property type="entry name" value="S-adenosyl-L-methionine-dependent methyltransferases"/>
    <property type="match status" value="1"/>
</dbReference>
<dbReference type="AlphaFoldDB" id="A0A9D1LAP2"/>
<name>A0A9D1LAP2_9FIRM</name>
<dbReference type="SUPFAM" id="SSF53335">
    <property type="entry name" value="S-adenosyl-L-methionine-dependent methyltransferases"/>
    <property type="match status" value="1"/>
</dbReference>
<reference evidence="2" key="2">
    <citation type="journal article" date="2021" name="PeerJ">
        <title>Extensive microbial diversity within the chicken gut microbiome revealed by metagenomics and culture.</title>
        <authorList>
            <person name="Gilroy R."/>
            <person name="Ravi A."/>
            <person name="Getino M."/>
            <person name="Pursley I."/>
            <person name="Horton D.L."/>
            <person name="Alikhan N.F."/>
            <person name="Baker D."/>
            <person name="Gharbi K."/>
            <person name="Hall N."/>
            <person name="Watson M."/>
            <person name="Adriaenssens E.M."/>
            <person name="Foster-Nyarko E."/>
            <person name="Jarju S."/>
            <person name="Secka A."/>
            <person name="Antonio M."/>
            <person name="Oren A."/>
            <person name="Chaudhuri R.R."/>
            <person name="La Ragione R."/>
            <person name="Hildebrand F."/>
            <person name="Pallen M.J."/>
        </authorList>
    </citation>
    <scope>NUCLEOTIDE SEQUENCE</scope>
    <source>
        <strain evidence="2">ChiHcec3-11533</strain>
    </source>
</reference>
<dbReference type="GO" id="GO:0032259">
    <property type="term" value="P:methylation"/>
    <property type="evidence" value="ECO:0007669"/>
    <property type="project" value="UniProtKB-KW"/>
</dbReference>
<comment type="caution">
    <text evidence="2">The sequence shown here is derived from an EMBL/GenBank/DDBJ whole genome shotgun (WGS) entry which is preliminary data.</text>
</comment>
<reference evidence="2" key="1">
    <citation type="submission" date="2020-10" db="EMBL/GenBank/DDBJ databases">
        <authorList>
            <person name="Gilroy R."/>
        </authorList>
    </citation>
    <scope>NUCLEOTIDE SEQUENCE</scope>
    <source>
        <strain evidence="2">ChiHcec3-11533</strain>
    </source>
</reference>
<evidence type="ECO:0000259" key="1">
    <source>
        <dbReference type="Pfam" id="PF13649"/>
    </source>
</evidence>
<dbReference type="Proteomes" id="UP000824072">
    <property type="component" value="Unassembled WGS sequence"/>
</dbReference>